<protein>
    <submittedName>
        <fullName evidence="2">GNAT family N-acetyltransferase</fullName>
    </submittedName>
</protein>
<dbReference type="RefSeq" id="WP_144066746.1">
    <property type="nucleotide sequence ID" value="NZ_CP041636.1"/>
</dbReference>
<dbReference type="EMBL" id="CP041636">
    <property type="protein sequence ID" value="QDO95765.1"/>
    <property type="molecule type" value="Genomic_DNA"/>
</dbReference>
<dbReference type="PANTHER" id="PTHR43792">
    <property type="entry name" value="GNAT FAMILY, PUTATIVE (AFU_ORTHOLOGUE AFUA_3G00765)-RELATED-RELATED"/>
    <property type="match status" value="1"/>
</dbReference>
<reference evidence="2 3" key="1">
    <citation type="submission" date="2019-07" db="EMBL/GenBank/DDBJ databases">
        <title>Genome sequencing for Ferrovibrio sp. K5.</title>
        <authorList>
            <person name="Park S.-J."/>
        </authorList>
    </citation>
    <scope>NUCLEOTIDE SEQUENCE [LARGE SCALE GENOMIC DNA]</scope>
    <source>
        <strain evidence="2 3">K5</strain>
    </source>
</reference>
<name>A0A516GWA9_9PROT</name>
<keyword evidence="3" id="KW-1185">Reference proteome</keyword>
<dbReference type="PANTHER" id="PTHR43792:SF13">
    <property type="entry name" value="ACETYLTRANSFERASE"/>
    <property type="match status" value="1"/>
</dbReference>
<sequence length="162" mass="17752">MLTLKPLYTPYLESLVANPLAVLAEHPNHAEVADLAAEVATATLDLYAQTGATEPWLSYFAFRETDNALLGTCAFKSPPVQGLVEIAYFTFPGYEGQGVASVMARELLKIAFNEYEIKAVLAHTLPEENASTAILQKRGFTLVEAVDDPDDGPVWRWALLRP</sequence>
<organism evidence="2 3">
    <name type="scientific">Ferrovibrio terrae</name>
    <dbReference type="NCBI Taxonomy" id="2594003"/>
    <lineage>
        <taxon>Bacteria</taxon>
        <taxon>Pseudomonadati</taxon>
        <taxon>Pseudomonadota</taxon>
        <taxon>Alphaproteobacteria</taxon>
        <taxon>Rhodospirillales</taxon>
        <taxon>Rhodospirillaceae</taxon>
        <taxon>Ferrovibrio</taxon>
    </lineage>
</organism>
<dbReference type="InterPro" id="IPR016181">
    <property type="entry name" value="Acyl_CoA_acyltransferase"/>
</dbReference>
<evidence type="ECO:0000259" key="1">
    <source>
        <dbReference type="PROSITE" id="PS51186"/>
    </source>
</evidence>
<dbReference type="InterPro" id="IPR000182">
    <property type="entry name" value="GNAT_dom"/>
</dbReference>
<proteinExistence type="predicted"/>
<evidence type="ECO:0000313" key="2">
    <source>
        <dbReference type="EMBL" id="QDO95765.1"/>
    </source>
</evidence>
<dbReference type="GO" id="GO:0016747">
    <property type="term" value="F:acyltransferase activity, transferring groups other than amino-acyl groups"/>
    <property type="evidence" value="ECO:0007669"/>
    <property type="project" value="InterPro"/>
</dbReference>
<dbReference type="Proteomes" id="UP000317496">
    <property type="component" value="Chromosome"/>
</dbReference>
<dbReference type="KEGG" id="fer:FNB15_00015"/>
<evidence type="ECO:0000313" key="3">
    <source>
        <dbReference type="Proteomes" id="UP000317496"/>
    </source>
</evidence>
<keyword evidence="2" id="KW-0808">Transferase</keyword>
<feature type="domain" description="N-acetyltransferase" evidence="1">
    <location>
        <begin position="2"/>
        <end position="162"/>
    </location>
</feature>
<dbReference type="Pfam" id="PF13302">
    <property type="entry name" value="Acetyltransf_3"/>
    <property type="match status" value="1"/>
</dbReference>
<gene>
    <name evidence="2" type="ORF">FNB15_00015</name>
</gene>
<dbReference type="OrthoDB" id="7852312at2"/>
<dbReference type="InterPro" id="IPR051531">
    <property type="entry name" value="N-acetyltransferase"/>
</dbReference>
<accession>A0A516GWA9</accession>
<dbReference type="AlphaFoldDB" id="A0A516GWA9"/>
<dbReference type="Gene3D" id="3.40.630.30">
    <property type="match status" value="1"/>
</dbReference>
<dbReference type="PROSITE" id="PS51186">
    <property type="entry name" value="GNAT"/>
    <property type="match status" value="1"/>
</dbReference>
<dbReference type="SUPFAM" id="SSF55729">
    <property type="entry name" value="Acyl-CoA N-acyltransferases (Nat)"/>
    <property type="match status" value="1"/>
</dbReference>